<dbReference type="AlphaFoldDB" id="A0A2K8U6B9"/>
<dbReference type="InterPro" id="IPR001680">
    <property type="entry name" value="WD40_rpt"/>
</dbReference>
<gene>
    <name evidence="1" type="ORF">THSYN_09150</name>
</gene>
<dbReference type="SMART" id="SM00320">
    <property type="entry name" value="WD40"/>
    <property type="match status" value="2"/>
</dbReference>
<evidence type="ECO:0000313" key="1">
    <source>
        <dbReference type="EMBL" id="AUB81105.1"/>
    </source>
</evidence>
<organism evidence="1 2">
    <name type="scientific">Candidatus Thiodictyon syntrophicum</name>
    <dbReference type="NCBI Taxonomy" id="1166950"/>
    <lineage>
        <taxon>Bacteria</taxon>
        <taxon>Pseudomonadati</taxon>
        <taxon>Pseudomonadota</taxon>
        <taxon>Gammaproteobacteria</taxon>
        <taxon>Chromatiales</taxon>
        <taxon>Chromatiaceae</taxon>
        <taxon>Thiodictyon</taxon>
    </lineage>
</organism>
<reference evidence="1 2" key="1">
    <citation type="submission" date="2017-03" db="EMBL/GenBank/DDBJ databases">
        <title>Complete genome sequence of Candidatus 'Thiodictyon syntrophicum' sp. nov. strain Cad16T, a photolithoautotroph purple sulfur bacterium isolated from an alpine meromictic lake.</title>
        <authorList>
            <person name="Luedin S.M."/>
            <person name="Pothier J.F."/>
            <person name="Danza F."/>
            <person name="Storelli N."/>
            <person name="Wittwer M."/>
            <person name="Tonolla M."/>
        </authorList>
    </citation>
    <scope>NUCLEOTIDE SEQUENCE [LARGE SCALE GENOMIC DNA]</scope>
    <source>
        <strain evidence="1 2">Cad16T</strain>
    </source>
</reference>
<keyword evidence="2" id="KW-1185">Reference proteome</keyword>
<dbReference type="Pfam" id="PF00400">
    <property type="entry name" value="WD40"/>
    <property type="match status" value="2"/>
</dbReference>
<dbReference type="InterPro" id="IPR015943">
    <property type="entry name" value="WD40/YVTN_repeat-like_dom_sf"/>
</dbReference>
<dbReference type="KEGG" id="tsy:THSYN_09150"/>
<protein>
    <submittedName>
        <fullName evidence="1">Uncharacterized protein</fullName>
    </submittedName>
</protein>
<proteinExistence type="predicted"/>
<dbReference type="EMBL" id="CP020370">
    <property type="protein sequence ID" value="AUB81105.1"/>
    <property type="molecule type" value="Genomic_DNA"/>
</dbReference>
<dbReference type="SUPFAM" id="SSF50978">
    <property type="entry name" value="WD40 repeat-like"/>
    <property type="match status" value="1"/>
</dbReference>
<dbReference type="Proteomes" id="UP000232638">
    <property type="component" value="Chromosome"/>
</dbReference>
<name>A0A2K8U6B9_9GAMM</name>
<dbReference type="Gene3D" id="2.130.10.10">
    <property type="entry name" value="YVTN repeat-like/Quinoprotein amine dehydrogenase"/>
    <property type="match status" value="1"/>
</dbReference>
<evidence type="ECO:0000313" key="2">
    <source>
        <dbReference type="Proteomes" id="UP000232638"/>
    </source>
</evidence>
<dbReference type="InterPro" id="IPR036322">
    <property type="entry name" value="WD40_repeat_dom_sf"/>
</dbReference>
<sequence>MAMDAQGSLMGLLGDRSVTLLRIETQRSSESPGKRVVIEHLGAIECDEGGLHAIAMSSDSRLVAAAGKGAVIRVWETKTRRQLCKLTCDEEPGAFGDVKWTVLSLAFHPNNHWLFSAGRSGLIRRWSLTKQPDGGLRATCDRAMEALPDGNWVVWHDPDGPNRRWVEPKDDAKRWLGWRMPSGEYRPFDAF</sequence>
<accession>A0A2K8U6B9</accession>